<dbReference type="Proteomes" id="UP001596175">
    <property type="component" value="Unassembled WGS sequence"/>
</dbReference>
<evidence type="ECO:0000313" key="2">
    <source>
        <dbReference type="EMBL" id="MFC5142008.1"/>
    </source>
</evidence>
<evidence type="ECO:0000313" key="3">
    <source>
        <dbReference type="Proteomes" id="UP001596175"/>
    </source>
</evidence>
<proteinExistence type="predicted"/>
<evidence type="ECO:0000259" key="1">
    <source>
        <dbReference type="Pfam" id="PF20248"/>
    </source>
</evidence>
<keyword evidence="3" id="KW-1185">Reference proteome</keyword>
<comment type="caution">
    <text evidence="2">The sequence shown here is derived from an EMBL/GenBank/DDBJ whole genome shotgun (WGS) entry which is preliminary data.</text>
</comment>
<reference evidence="3" key="1">
    <citation type="journal article" date="2019" name="Int. J. Syst. Evol. Microbiol.">
        <title>The Global Catalogue of Microorganisms (GCM) 10K type strain sequencing project: providing services to taxonomists for standard genome sequencing and annotation.</title>
        <authorList>
            <consortium name="The Broad Institute Genomics Platform"/>
            <consortium name="The Broad Institute Genome Sequencing Center for Infectious Disease"/>
            <person name="Wu L."/>
            <person name="Ma J."/>
        </authorList>
    </citation>
    <scope>NUCLEOTIDE SEQUENCE [LARGE SCALE GENOMIC DNA]</scope>
    <source>
        <strain evidence="3">XZYJ18</strain>
    </source>
</reference>
<sequence length="1154" mass="118785">MNRNVGEVLLAELRVLLEPLAEATRDESAREAFFAELGLDLTGLVALPVAQLEEVGAAVTATVEALAAVPVPPEDLADLQPLLAATARVPEAIAALAGLATGFPVLTPPLDTERLVRDALDVLVLRYLGQRAPIVLVVLRVLGLVRTRRAEERARYATAPDTARVVRFPQATEVVDLAAVGPLLRDPVAALRALYVPTEPPTARALAASLYPALDALLGTIGGAVLVVDPQRNDETTLGAAGALLASATALLALPPAPGASPDDPRSGLVVTVSPADAGDLGVVVMPVGRLSGEVEAAGWVVKSSIAASTASVALSPEGVYVSDDGAQITGGVRVGRGASADVLRLGGESGTRLEVGSVTLAVEVLLAAGAPGEITVLAEFGAARLAIAAGDGDGFVARLLPGGGVTVDADLAIGWSNRRGLFVRGSAALDVHLPVHVSFLGVLDVETLDLRVAVATPSTPSAPVVDLHVGVTARAHLGPLVASVEEIGARFGLGFPSAGGNAGPGELVPAFQPPLGALLDLDAGAVRGGGYVRADHAAGRYAGVLHVEIVDTLAVTAIGLVATRMPDGRPGFSLLVILTAAFPPLNIGFGFTLNGLGGLLGTNRGMNVAALRDAARTGALDGVLFPRDPVADAPRIVRDLEAMFPVAEGRFLIGLMAVLGWGTPTLVRAELGVVLEVPAPVRIALLGRASITLPAPDAAVVELHIDVVGVLDLGAREISVDASLHDSRIAAFAVTGDFALRVGFGAAPAFALSCGGFHPRALTPPGFPPLRRVAIALATSDNPRIRVEAYFAVTATSIQAGARLDVYAAKDLGKLIGRWSASAFLSFDALVLLEPRFSFVVDLAGGTSIRRNGKPVFSAELSLTLSGPQPWRAAGHASFEFMWATRRIAFAVTIGDEPPPPTLPFADPVADLVAALRAPGNWSAQVVRGTPEPVVLREVDDTDLLLVHPQGTLEVRQRVVPLGVRIDRYAGGPVRERDRLLGLTVTVAGAPTAGTDVREPFPAGQFFDLPEDQKIAGEAFPRLVHGRSQIALPTAAGRVPAAVDAGDEYETAVVNPTTGHLTRERRYRVPADVLDALVASGAAAAAPTRTTGDAAYAGPSRGTGVVEPRYVVVGKADLAAAPGAAEFASVREAEESGLGRGQQVVALHEAVRP</sequence>
<dbReference type="Pfam" id="PF20248">
    <property type="entry name" value="DUF6603"/>
    <property type="match status" value="1"/>
</dbReference>
<protein>
    <submittedName>
        <fullName evidence="2">DUF6603 domain-containing protein</fullName>
    </submittedName>
</protein>
<dbReference type="RefSeq" id="WP_378024142.1">
    <property type="nucleotide sequence ID" value="NZ_JBHSKG010000020.1"/>
</dbReference>
<dbReference type="InterPro" id="IPR046538">
    <property type="entry name" value="DUF6603"/>
</dbReference>
<name>A0ABV9ZKI8_9PSEU</name>
<feature type="domain" description="DUF6603" evidence="1">
    <location>
        <begin position="441"/>
        <end position="1012"/>
    </location>
</feature>
<gene>
    <name evidence="2" type="ORF">ACFPK1_27495</name>
</gene>
<accession>A0ABV9ZKI8</accession>
<organism evidence="2 3">
    <name type="scientific">Actinomycetospora rhizophila</name>
    <dbReference type="NCBI Taxonomy" id="1416876"/>
    <lineage>
        <taxon>Bacteria</taxon>
        <taxon>Bacillati</taxon>
        <taxon>Actinomycetota</taxon>
        <taxon>Actinomycetes</taxon>
        <taxon>Pseudonocardiales</taxon>
        <taxon>Pseudonocardiaceae</taxon>
        <taxon>Actinomycetospora</taxon>
    </lineage>
</organism>
<dbReference type="EMBL" id="JBHSKG010000020">
    <property type="protein sequence ID" value="MFC5142008.1"/>
    <property type="molecule type" value="Genomic_DNA"/>
</dbReference>